<evidence type="ECO:0000313" key="3">
    <source>
        <dbReference type="Proteomes" id="UP000031167"/>
    </source>
</evidence>
<keyword evidence="1" id="KW-0812">Transmembrane</keyword>
<dbReference type="RefSeq" id="WP_039371176.1">
    <property type="nucleotide sequence ID" value="NZ_JWTA01000015.1"/>
</dbReference>
<sequence length="584" mass="67068">MSLEISSKPSFKEYSKNNWEAFGLENSNKNEKLTTQQMADQFFGGKPLIKSEGYEVYTDETDPIKEQQIEEVLVYKYYKGIFGDITVKLFASKDGVFLLERFRQIQEPTDKTIVLFMEIDDEYNLYTITRMKVSKDLNDPKKIPFAEALNFVREHEITISPKEMRNLLEKKVLANKKSFLNWLMKIIKSPISDVFDFFTNEIFEKGANYFTGIAKSIESLKINESGWNPKTEEGEYNPKLIPQSVWEKIKPFYEHQNGTPNENVLNSQKVVSSIFDNLFELVEGTRKNFKSIITGMESYLPKSIYNILNIEINVFFNKIVNVKKSLKSSLPSLQAVIYKNFTTANALVCGIYNSLIDVIAGIFSLIGFFFKAKAEWDKVKEEASNDMMLFIEYFLEIIEGIVESIRNFDIADFLINSIAFQTQAAYKLYQWLTTSSVEVTLEQVFYYLGYIIGMIIDIVLETLLTGGVADVVKLFEGVASFMKNPLQNLGKSVASIIKTAGDAFSMGIEFIRFIIKKLKEGSKALFEQLSKWIDDIFNLGGKVKNFVKEIYDEFFSPKVREYLEKIGLQPTKLENGVFSMCPIF</sequence>
<comment type="caution">
    <text evidence="2">The sequence shown here is derived from an EMBL/GenBank/DDBJ whole genome shotgun (WGS) entry which is preliminary data.</text>
</comment>
<gene>
    <name evidence="2" type="ORF">RM51_14670</name>
</gene>
<name>A0A0B4CK48_9FLAO</name>
<keyword evidence="1" id="KW-1133">Transmembrane helix</keyword>
<dbReference type="AlphaFoldDB" id="A0A0B4CK48"/>
<protein>
    <submittedName>
        <fullName evidence="2">Uncharacterized protein</fullName>
    </submittedName>
</protein>
<dbReference type="STRING" id="363331.RM51_14670"/>
<dbReference type="EMBL" id="JWTA01000015">
    <property type="protein sequence ID" value="KIC61644.1"/>
    <property type="molecule type" value="Genomic_DNA"/>
</dbReference>
<reference evidence="2 3" key="1">
    <citation type="submission" date="2014-12" db="EMBL/GenBank/DDBJ databases">
        <title>Genome sequencing of Chryseobacterium taiwanense TPW19.</title>
        <authorList>
            <person name="Tan P.W."/>
            <person name="Chan K.-G."/>
        </authorList>
    </citation>
    <scope>NUCLEOTIDE SEQUENCE [LARGE SCALE GENOMIC DNA]</scope>
    <source>
        <strain evidence="2 3">TPW19</strain>
    </source>
</reference>
<proteinExistence type="predicted"/>
<evidence type="ECO:0000313" key="2">
    <source>
        <dbReference type="EMBL" id="KIC61644.1"/>
    </source>
</evidence>
<dbReference type="OrthoDB" id="1218225at2"/>
<keyword evidence="3" id="KW-1185">Reference proteome</keyword>
<keyword evidence="1" id="KW-0472">Membrane</keyword>
<accession>A0A0B4CK48</accession>
<organism evidence="2 3">
    <name type="scientific">Chryseobacterium taiwanense</name>
    <dbReference type="NCBI Taxonomy" id="363331"/>
    <lineage>
        <taxon>Bacteria</taxon>
        <taxon>Pseudomonadati</taxon>
        <taxon>Bacteroidota</taxon>
        <taxon>Flavobacteriia</taxon>
        <taxon>Flavobacteriales</taxon>
        <taxon>Weeksellaceae</taxon>
        <taxon>Chryseobacterium group</taxon>
        <taxon>Chryseobacterium</taxon>
    </lineage>
</organism>
<feature type="transmembrane region" description="Helical" evidence="1">
    <location>
        <begin position="350"/>
        <end position="370"/>
    </location>
</feature>
<evidence type="ECO:0000256" key="1">
    <source>
        <dbReference type="SAM" id="Phobius"/>
    </source>
</evidence>
<dbReference type="Proteomes" id="UP000031167">
    <property type="component" value="Unassembled WGS sequence"/>
</dbReference>